<dbReference type="NCBIfam" id="NF009977">
    <property type="entry name" value="PRK13442.1"/>
    <property type="match status" value="1"/>
</dbReference>
<gene>
    <name evidence="8" type="primary">atpC</name>
    <name evidence="11" type="ORF">M6D93_07665</name>
</gene>
<comment type="subunit">
    <text evidence="8 9">F-type ATPases have 2 components, CF(1) - the catalytic core - and CF(0) - the membrane proton channel. CF(1) has five subunits: alpha(3), beta(3), gamma(1), delta(1), epsilon(1). CF(0) has three main subunits: a, b and c.</text>
</comment>
<evidence type="ECO:0000256" key="4">
    <source>
        <dbReference type="ARBA" id="ARBA00023065"/>
    </source>
</evidence>
<keyword evidence="3 8" id="KW-0813">Transport</keyword>
<evidence type="ECO:0000256" key="8">
    <source>
        <dbReference type="HAMAP-Rule" id="MF_00530"/>
    </source>
</evidence>
<evidence type="ECO:0000313" key="11">
    <source>
        <dbReference type="EMBL" id="UQX89870.1"/>
    </source>
</evidence>
<dbReference type="NCBIfam" id="TIGR01216">
    <property type="entry name" value="ATP_synt_epsi"/>
    <property type="match status" value="1"/>
</dbReference>
<dbReference type="SUPFAM" id="SSF51344">
    <property type="entry name" value="Epsilon subunit of F1F0-ATP synthase N-terminal domain"/>
    <property type="match status" value="1"/>
</dbReference>
<keyword evidence="5 8" id="KW-0472">Membrane</keyword>
<dbReference type="Proteomes" id="UP001056336">
    <property type="component" value="Chromosome"/>
</dbReference>
<evidence type="ECO:0000256" key="3">
    <source>
        <dbReference type="ARBA" id="ARBA00022448"/>
    </source>
</evidence>
<sequence>MPNTMQVELVSVERPIWSGEATAVYARTPEGEIGVMAGHAPLLGALEPGWLVRIQQADGVEQRIAVHGGFLSVRHDGVSVLAEIAESSDEIDVARARAALERAGSGSDDDTVAARNRALSRLRAAGEQV</sequence>
<reference evidence="11" key="1">
    <citation type="journal article" date="2018" name="Int. J. Syst. Evol. Microbiol.">
        <title>Jatrophihabitans telluris sp. nov., isolated from sediment soil of lava forest wetlands and the emended description of the genus Jatrophihabitans.</title>
        <authorList>
            <person name="Lee K.C."/>
            <person name="Suh M.K."/>
            <person name="Eom M.K."/>
            <person name="Kim K.K."/>
            <person name="Kim J.S."/>
            <person name="Kim D.S."/>
            <person name="Ko S.H."/>
            <person name="Shin Y.K."/>
            <person name="Lee J.S."/>
        </authorList>
    </citation>
    <scope>NUCLEOTIDE SEQUENCE</scope>
    <source>
        <strain evidence="11">N237</strain>
    </source>
</reference>
<evidence type="ECO:0000256" key="9">
    <source>
        <dbReference type="RuleBase" id="RU003656"/>
    </source>
</evidence>
<keyword evidence="7 8" id="KW-0066">ATP synthesis</keyword>
<dbReference type="Pfam" id="PF02823">
    <property type="entry name" value="ATP-synt_DE_N"/>
    <property type="match status" value="1"/>
</dbReference>
<keyword evidence="8" id="KW-0375">Hydrogen ion transport</keyword>
<dbReference type="CDD" id="cd12152">
    <property type="entry name" value="F1-ATPase_delta"/>
    <property type="match status" value="1"/>
</dbReference>
<feature type="domain" description="ATP synthase F1 complex delta/epsilon subunit N-terminal" evidence="10">
    <location>
        <begin position="5"/>
        <end position="84"/>
    </location>
</feature>
<evidence type="ECO:0000256" key="5">
    <source>
        <dbReference type="ARBA" id="ARBA00023136"/>
    </source>
</evidence>
<comment type="subcellular location">
    <subcellularLocation>
        <location evidence="1 8">Cell membrane</location>
        <topology evidence="1 8">Peripheral membrane protein</topology>
    </subcellularLocation>
</comment>
<name>A0ABY4R229_9ACTN</name>
<dbReference type="HAMAP" id="MF_00530">
    <property type="entry name" value="ATP_synth_epsil_bac"/>
    <property type="match status" value="1"/>
</dbReference>
<keyword evidence="6 8" id="KW-0139">CF(1)</keyword>
<keyword evidence="12" id="KW-1185">Reference proteome</keyword>
<keyword evidence="8" id="KW-1003">Cell membrane</keyword>
<evidence type="ECO:0000256" key="2">
    <source>
        <dbReference type="ARBA" id="ARBA00005712"/>
    </source>
</evidence>
<comment type="similarity">
    <text evidence="2 8 9">Belongs to the ATPase epsilon chain family.</text>
</comment>
<evidence type="ECO:0000313" key="12">
    <source>
        <dbReference type="Proteomes" id="UP001056336"/>
    </source>
</evidence>
<evidence type="ECO:0000256" key="6">
    <source>
        <dbReference type="ARBA" id="ARBA00023196"/>
    </source>
</evidence>
<dbReference type="InterPro" id="IPR020546">
    <property type="entry name" value="ATP_synth_F1_dsu/esu_N"/>
</dbReference>
<evidence type="ECO:0000256" key="7">
    <source>
        <dbReference type="ARBA" id="ARBA00023310"/>
    </source>
</evidence>
<dbReference type="InterPro" id="IPR036771">
    <property type="entry name" value="ATPsynth_dsu/esu_N"/>
</dbReference>
<proteinExistence type="inferred from homology"/>
<comment type="function">
    <text evidence="8">Produces ATP from ADP in the presence of a proton gradient across the membrane.</text>
</comment>
<organism evidence="11 12">
    <name type="scientific">Jatrophihabitans telluris</name>
    <dbReference type="NCBI Taxonomy" id="2038343"/>
    <lineage>
        <taxon>Bacteria</taxon>
        <taxon>Bacillati</taxon>
        <taxon>Actinomycetota</taxon>
        <taxon>Actinomycetes</taxon>
        <taxon>Jatrophihabitantales</taxon>
        <taxon>Jatrophihabitantaceae</taxon>
        <taxon>Jatrophihabitans</taxon>
    </lineage>
</organism>
<evidence type="ECO:0000256" key="1">
    <source>
        <dbReference type="ARBA" id="ARBA00004202"/>
    </source>
</evidence>
<dbReference type="InterPro" id="IPR001469">
    <property type="entry name" value="ATP_synth_F1_dsu/esu"/>
</dbReference>
<protein>
    <recommendedName>
        <fullName evidence="8">ATP synthase epsilon chain</fullName>
    </recommendedName>
    <alternativeName>
        <fullName evidence="8">ATP synthase F1 sector epsilon subunit</fullName>
    </alternativeName>
    <alternativeName>
        <fullName evidence="8">F-ATPase epsilon subunit</fullName>
    </alternativeName>
</protein>
<dbReference type="EMBL" id="CP097332">
    <property type="protein sequence ID" value="UQX89870.1"/>
    <property type="molecule type" value="Genomic_DNA"/>
</dbReference>
<accession>A0ABY4R229</accession>
<dbReference type="PANTHER" id="PTHR13822:SF10">
    <property type="entry name" value="ATP SYNTHASE EPSILON CHAIN, CHLOROPLASTIC"/>
    <property type="match status" value="1"/>
</dbReference>
<dbReference type="Gene3D" id="2.60.15.10">
    <property type="entry name" value="F0F1 ATP synthase delta/epsilon subunit, N-terminal"/>
    <property type="match status" value="1"/>
</dbReference>
<dbReference type="PANTHER" id="PTHR13822">
    <property type="entry name" value="ATP SYNTHASE DELTA/EPSILON CHAIN"/>
    <property type="match status" value="1"/>
</dbReference>
<reference evidence="11" key="2">
    <citation type="submission" date="2022-05" db="EMBL/GenBank/DDBJ databases">
        <authorList>
            <person name="Kim J.-S."/>
            <person name="Lee K."/>
            <person name="Suh M."/>
            <person name="Eom M."/>
            <person name="Kim J.-S."/>
            <person name="Kim D.-S."/>
            <person name="Ko S.-H."/>
            <person name="Shin Y."/>
            <person name="Lee J.-S."/>
        </authorList>
    </citation>
    <scope>NUCLEOTIDE SEQUENCE</scope>
    <source>
        <strain evidence="11">N237</strain>
    </source>
</reference>
<keyword evidence="4 8" id="KW-0406">Ion transport</keyword>
<evidence type="ECO:0000259" key="10">
    <source>
        <dbReference type="Pfam" id="PF02823"/>
    </source>
</evidence>